<name>A0A0F8ZHY7_9ZZZZ</name>
<dbReference type="EMBL" id="LAZR01047787">
    <property type="protein sequence ID" value="KKK93407.1"/>
    <property type="molecule type" value="Genomic_DNA"/>
</dbReference>
<protein>
    <submittedName>
        <fullName evidence="1">Uncharacterized protein</fullName>
    </submittedName>
</protein>
<gene>
    <name evidence="1" type="ORF">LCGC14_2693170</name>
</gene>
<feature type="non-terminal residue" evidence="1">
    <location>
        <position position="238"/>
    </location>
</feature>
<proteinExistence type="predicted"/>
<comment type="caution">
    <text evidence="1">The sequence shown here is derived from an EMBL/GenBank/DDBJ whole genome shotgun (WGS) entry which is preliminary data.</text>
</comment>
<sequence>MIKKILLLMFCIVFLVGTISAFEFDNIKQYDEETKTITIKNSLLGIDWLSYGQVAEIKLLSNLVEVVDVGKDKEVARFEVRSFEDYNNAFKELELFDKRKGNNKFIRDYDFKVLSYEDIIVDDYDFVSVDLGNGTIINEYQIVGNHIQQKEVWTKLTPADFKKNDVLTIAIFTEVLPRDRVEWIPNFFGVRIDEWAVFVAAGVVFTDDSDNIGGGPVYTFSNQEIGTADSTRIIVVVA</sequence>
<accession>A0A0F8ZHY7</accession>
<dbReference type="AlphaFoldDB" id="A0A0F8ZHY7"/>
<organism evidence="1">
    <name type="scientific">marine sediment metagenome</name>
    <dbReference type="NCBI Taxonomy" id="412755"/>
    <lineage>
        <taxon>unclassified sequences</taxon>
        <taxon>metagenomes</taxon>
        <taxon>ecological metagenomes</taxon>
    </lineage>
</organism>
<reference evidence="1" key="1">
    <citation type="journal article" date="2015" name="Nature">
        <title>Complex archaea that bridge the gap between prokaryotes and eukaryotes.</title>
        <authorList>
            <person name="Spang A."/>
            <person name="Saw J.H."/>
            <person name="Jorgensen S.L."/>
            <person name="Zaremba-Niedzwiedzka K."/>
            <person name="Martijn J."/>
            <person name="Lind A.E."/>
            <person name="van Eijk R."/>
            <person name="Schleper C."/>
            <person name="Guy L."/>
            <person name="Ettema T.J."/>
        </authorList>
    </citation>
    <scope>NUCLEOTIDE SEQUENCE</scope>
</reference>
<evidence type="ECO:0000313" key="1">
    <source>
        <dbReference type="EMBL" id="KKK93407.1"/>
    </source>
</evidence>